<evidence type="ECO:0000259" key="5">
    <source>
        <dbReference type="Pfam" id="PF00248"/>
    </source>
</evidence>
<dbReference type="InterPro" id="IPR020471">
    <property type="entry name" value="AKR"/>
</dbReference>
<evidence type="ECO:0000313" key="6">
    <source>
        <dbReference type="EMBL" id="KAA8895801.1"/>
    </source>
</evidence>
<proteinExistence type="predicted"/>
<evidence type="ECO:0000256" key="4">
    <source>
        <dbReference type="PIRSR" id="PIRSR000097-3"/>
    </source>
</evidence>
<dbReference type="AlphaFoldDB" id="A0A5J5EKQ2"/>
<evidence type="ECO:0000256" key="1">
    <source>
        <dbReference type="ARBA" id="ARBA00023002"/>
    </source>
</evidence>
<dbReference type="SUPFAM" id="SSF51430">
    <property type="entry name" value="NAD(P)-linked oxidoreductase"/>
    <property type="match status" value="1"/>
</dbReference>
<name>A0A5J5EKQ2_9PEZI</name>
<reference evidence="6 7" key="1">
    <citation type="submission" date="2019-09" db="EMBL/GenBank/DDBJ databases">
        <title>Draft genome of the ectomycorrhizal ascomycete Sphaerosporella brunnea.</title>
        <authorList>
            <consortium name="DOE Joint Genome Institute"/>
            <person name="Benucci G.M."/>
            <person name="Marozzi G."/>
            <person name="Antonielli L."/>
            <person name="Sanchez S."/>
            <person name="Marco P."/>
            <person name="Wang X."/>
            <person name="Falini L.B."/>
            <person name="Barry K."/>
            <person name="Haridas S."/>
            <person name="Lipzen A."/>
            <person name="Labutti K."/>
            <person name="Grigoriev I.V."/>
            <person name="Murat C."/>
            <person name="Martin F."/>
            <person name="Albertini E."/>
            <person name="Donnini D."/>
            <person name="Bonito G."/>
        </authorList>
    </citation>
    <scope>NUCLEOTIDE SEQUENCE [LARGE SCALE GENOMIC DNA]</scope>
    <source>
        <strain evidence="6 7">Sb_GMNB300</strain>
    </source>
</reference>
<dbReference type="Proteomes" id="UP000326924">
    <property type="component" value="Unassembled WGS sequence"/>
</dbReference>
<dbReference type="Gene3D" id="3.20.20.100">
    <property type="entry name" value="NADP-dependent oxidoreductase domain"/>
    <property type="match status" value="1"/>
</dbReference>
<feature type="domain" description="NADP-dependent oxidoreductase" evidence="5">
    <location>
        <begin position="19"/>
        <end position="282"/>
    </location>
</feature>
<feature type="site" description="Lowers pKa of active site Tyr" evidence="4">
    <location>
        <position position="77"/>
    </location>
</feature>
<dbReference type="FunFam" id="3.20.20.100:FF:000002">
    <property type="entry name" value="2,5-diketo-D-gluconic acid reductase A"/>
    <property type="match status" value="1"/>
</dbReference>
<dbReference type="GO" id="GO:0016616">
    <property type="term" value="F:oxidoreductase activity, acting on the CH-OH group of donors, NAD or NADP as acceptor"/>
    <property type="evidence" value="ECO:0007669"/>
    <property type="project" value="UniProtKB-ARBA"/>
</dbReference>
<feature type="active site" description="Proton donor" evidence="2">
    <location>
        <position position="52"/>
    </location>
</feature>
<dbReference type="PROSITE" id="PS00062">
    <property type="entry name" value="ALDOKETO_REDUCTASE_2"/>
    <property type="match status" value="1"/>
</dbReference>
<dbReference type="InterPro" id="IPR036812">
    <property type="entry name" value="NAD(P)_OxRdtase_dom_sf"/>
</dbReference>
<dbReference type="PANTHER" id="PTHR11732">
    <property type="entry name" value="ALDO/KETO REDUCTASE"/>
    <property type="match status" value="1"/>
</dbReference>
<dbReference type="Pfam" id="PF00248">
    <property type="entry name" value="Aldo_ket_red"/>
    <property type="match status" value="1"/>
</dbReference>
<dbReference type="PRINTS" id="PR00069">
    <property type="entry name" value="ALDKETRDTASE"/>
</dbReference>
<feature type="binding site" evidence="3">
    <location>
        <position position="110"/>
    </location>
    <ligand>
        <name>substrate</name>
    </ligand>
</feature>
<accession>A0A5J5EKQ2</accession>
<keyword evidence="7" id="KW-1185">Reference proteome</keyword>
<dbReference type="OrthoDB" id="416253at2759"/>
<gene>
    <name evidence="6" type="ORF">FN846DRAFT_784556</name>
</gene>
<dbReference type="PROSITE" id="PS00798">
    <property type="entry name" value="ALDOKETO_REDUCTASE_1"/>
    <property type="match status" value="1"/>
</dbReference>
<comment type="caution">
    <text evidence="6">The sequence shown here is derived from an EMBL/GenBank/DDBJ whole genome shotgun (WGS) entry which is preliminary data.</text>
</comment>
<dbReference type="InterPro" id="IPR023210">
    <property type="entry name" value="NADP_OxRdtase_dom"/>
</dbReference>
<dbReference type="PIRSF" id="PIRSF000097">
    <property type="entry name" value="AKR"/>
    <property type="match status" value="1"/>
</dbReference>
<dbReference type="InParanoid" id="A0A5J5EKQ2"/>
<keyword evidence="1" id="KW-0560">Oxidoreductase</keyword>
<dbReference type="InterPro" id="IPR018170">
    <property type="entry name" value="Aldo/ket_reductase_CS"/>
</dbReference>
<evidence type="ECO:0000256" key="2">
    <source>
        <dbReference type="PIRSR" id="PIRSR000097-1"/>
    </source>
</evidence>
<evidence type="ECO:0000256" key="3">
    <source>
        <dbReference type="PIRSR" id="PIRSR000097-2"/>
    </source>
</evidence>
<sequence length="321" mass="35090">MATWEHTFTLNTGAAIPAVGLGTWLGEPGDVRHAVRVALESGYRHIDAAAIYNNEAEVGQGIADAGVPRESIFLTSKLWNNARRRADVESALDESLRKLGTHYLDLYLVHWPVNFASGPSQFPRTAAGRIELAEVPIGETWAAMEALLATGKVRAIGVSNFNERRLDELLATAEVVPAVNQIEAHPWLQQEPLRRYHAEKGIHITAYSPLGNNIYGKARVLDDPTVQEIARDVGATVAQTLIAWAVARGTSVVPKSVTPDRIRSNFQKIELPAAAKAKLDALDKDQRYNDPIEWGCDVFDLHTGAAVEAAAEVFAKEHPLK</sequence>
<protein>
    <submittedName>
        <fullName evidence="6">Aldo-keto reductase</fullName>
    </submittedName>
</protein>
<dbReference type="EMBL" id="VXIS01000244">
    <property type="protein sequence ID" value="KAA8895801.1"/>
    <property type="molecule type" value="Genomic_DNA"/>
</dbReference>
<evidence type="ECO:0000313" key="7">
    <source>
        <dbReference type="Proteomes" id="UP000326924"/>
    </source>
</evidence>
<organism evidence="6 7">
    <name type="scientific">Sphaerosporella brunnea</name>
    <dbReference type="NCBI Taxonomy" id="1250544"/>
    <lineage>
        <taxon>Eukaryota</taxon>
        <taxon>Fungi</taxon>
        <taxon>Dikarya</taxon>
        <taxon>Ascomycota</taxon>
        <taxon>Pezizomycotina</taxon>
        <taxon>Pezizomycetes</taxon>
        <taxon>Pezizales</taxon>
        <taxon>Pyronemataceae</taxon>
        <taxon>Sphaerosporella</taxon>
    </lineage>
</organism>